<accession>A0AAP0KR17</accession>
<organism evidence="2 3">
    <name type="scientific">Stephania japonica</name>
    <dbReference type="NCBI Taxonomy" id="461633"/>
    <lineage>
        <taxon>Eukaryota</taxon>
        <taxon>Viridiplantae</taxon>
        <taxon>Streptophyta</taxon>
        <taxon>Embryophyta</taxon>
        <taxon>Tracheophyta</taxon>
        <taxon>Spermatophyta</taxon>
        <taxon>Magnoliopsida</taxon>
        <taxon>Ranunculales</taxon>
        <taxon>Menispermaceae</taxon>
        <taxon>Menispermoideae</taxon>
        <taxon>Cissampelideae</taxon>
        <taxon>Stephania</taxon>
    </lineage>
</organism>
<evidence type="ECO:0000313" key="3">
    <source>
        <dbReference type="Proteomes" id="UP001417504"/>
    </source>
</evidence>
<comment type="caution">
    <text evidence="2">The sequence shown here is derived from an EMBL/GenBank/DDBJ whole genome shotgun (WGS) entry which is preliminary data.</text>
</comment>
<evidence type="ECO:0000256" key="1">
    <source>
        <dbReference type="SAM" id="MobiDB-lite"/>
    </source>
</evidence>
<keyword evidence="3" id="KW-1185">Reference proteome</keyword>
<dbReference type="EMBL" id="JBBNAE010000001">
    <property type="protein sequence ID" value="KAK9156214.1"/>
    <property type="molecule type" value="Genomic_DNA"/>
</dbReference>
<feature type="region of interest" description="Disordered" evidence="1">
    <location>
        <begin position="1"/>
        <end position="35"/>
    </location>
</feature>
<protein>
    <submittedName>
        <fullName evidence="2">Uncharacterized protein</fullName>
    </submittedName>
</protein>
<gene>
    <name evidence="2" type="ORF">Sjap_003694</name>
</gene>
<evidence type="ECO:0000313" key="2">
    <source>
        <dbReference type="EMBL" id="KAK9156214.1"/>
    </source>
</evidence>
<feature type="compositionally biased region" description="Basic and acidic residues" evidence="1">
    <location>
        <begin position="24"/>
        <end position="35"/>
    </location>
</feature>
<dbReference type="Proteomes" id="UP001417504">
    <property type="component" value="Unassembled WGS sequence"/>
</dbReference>
<dbReference type="AlphaFoldDB" id="A0AAP0KR17"/>
<name>A0AAP0KR17_9MAGN</name>
<sequence>MAENLKTVEEGNDVWSSHPLDSINGRKRERKEESIDEKKNYRAVALFVK</sequence>
<reference evidence="2 3" key="1">
    <citation type="submission" date="2024-01" db="EMBL/GenBank/DDBJ databases">
        <title>Genome assemblies of Stephania.</title>
        <authorList>
            <person name="Yang L."/>
        </authorList>
    </citation>
    <scope>NUCLEOTIDE SEQUENCE [LARGE SCALE GENOMIC DNA]</scope>
    <source>
        <strain evidence="2">QJT</strain>
        <tissue evidence="2">Leaf</tissue>
    </source>
</reference>
<proteinExistence type="predicted"/>